<gene>
    <name evidence="1" type="ORF">AN396_04875</name>
</gene>
<organism evidence="1 2">
    <name type="scientific">Candidatus Epulonipiscium fishelsonii</name>
    <dbReference type="NCBI Taxonomy" id="77094"/>
    <lineage>
        <taxon>Bacteria</taxon>
        <taxon>Bacillati</taxon>
        <taxon>Bacillota</taxon>
        <taxon>Clostridia</taxon>
        <taxon>Lachnospirales</taxon>
        <taxon>Lachnospiraceae</taxon>
        <taxon>Candidatus Epulonipiscium</taxon>
    </lineage>
</organism>
<name>A0ACC8XE59_9FIRM</name>
<evidence type="ECO:0000313" key="1">
    <source>
        <dbReference type="EMBL" id="ONI41078.1"/>
    </source>
</evidence>
<keyword evidence="2" id="KW-1185">Reference proteome</keyword>
<dbReference type="EMBL" id="LJDB01000043">
    <property type="protein sequence ID" value="ONI41078.1"/>
    <property type="molecule type" value="Genomic_DNA"/>
</dbReference>
<sequence>MKSVLVTGSSRGIGKAIAYNFAKEGYCVILNSGSNISQLQKTYEEFKAEGFNVYLYLANLAEYAQCVDMFKFIFEQTKSYPCVLVNNAGISYSGLFQDTTPDIWNNIINTNLNSAYHCAYLAVPNMIRQQHGNIINISSIWGQVGASCEVAYSTSKSALNGFTKSLAKELGPSNIRVNAIACGWIDTDMTIGYSDEDRFEFVQDIALGRIGKTKDVADLCTFLASDKSSYISGQIINLDGGMF</sequence>
<proteinExistence type="predicted"/>
<reference evidence="1" key="1">
    <citation type="submission" date="2016-08" db="EMBL/GenBank/DDBJ databases">
        <authorList>
            <person name="Ngugi D.K."/>
            <person name="Miyake S."/>
            <person name="Stingl U."/>
        </authorList>
    </citation>
    <scope>NUCLEOTIDE SEQUENCE</scope>
    <source>
        <strain evidence="1">SCG-B11WGA-EpuloA1</strain>
    </source>
</reference>
<evidence type="ECO:0000313" key="2">
    <source>
        <dbReference type="Proteomes" id="UP000188605"/>
    </source>
</evidence>
<dbReference type="Proteomes" id="UP000188605">
    <property type="component" value="Unassembled WGS sequence"/>
</dbReference>
<accession>A0ACC8XE59</accession>
<protein>
    <submittedName>
        <fullName evidence="1">Short-chain dehydrogenase</fullName>
    </submittedName>
</protein>
<comment type="caution">
    <text evidence="1">The sequence shown here is derived from an EMBL/GenBank/DDBJ whole genome shotgun (WGS) entry which is preliminary data.</text>
</comment>